<dbReference type="InterPro" id="IPR029058">
    <property type="entry name" value="AB_hydrolase_fold"/>
</dbReference>
<proteinExistence type="inferred from homology"/>
<feature type="active site" evidence="3">
    <location>
        <position position="458"/>
    </location>
</feature>
<evidence type="ECO:0000256" key="2">
    <source>
        <dbReference type="ARBA" id="ARBA00022679"/>
    </source>
</evidence>
<evidence type="ECO:0000256" key="1">
    <source>
        <dbReference type="ARBA" id="ARBA00006886"/>
    </source>
</evidence>
<evidence type="ECO:0000313" key="7">
    <source>
        <dbReference type="Proteomes" id="UP000274922"/>
    </source>
</evidence>
<dbReference type="NCBIfam" id="TIGR01392">
    <property type="entry name" value="homoserO_Ac_trn"/>
    <property type="match status" value="1"/>
</dbReference>
<dbReference type="EMBL" id="ML014201">
    <property type="protein sequence ID" value="RKP00733.1"/>
    <property type="molecule type" value="Genomic_DNA"/>
</dbReference>
<gene>
    <name evidence="6" type="ORF">CXG81DRAFT_12864</name>
</gene>
<dbReference type="HAMAP" id="MF_00296">
    <property type="entry name" value="MetX_acyltransf"/>
    <property type="match status" value="1"/>
</dbReference>
<dbReference type="PANTHER" id="PTHR32268:SF11">
    <property type="entry name" value="HOMOSERINE O-ACETYLTRANSFERASE"/>
    <property type="match status" value="1"/>
</dbReference>
<organism evidence="6 7">
    <name type="scientific">Caulochytrium protostelioides</name>
    <dbReference type="NCBI Taxonomy" id="1555241"/>
    <lineage>
        <taxon>Eukaryota</taxon>
        <taxon>Fungi</taxon>
        <taxon>Fungi incertae sedis</taxon>
        <taxon>Chytridiomycota</taxon>
        <taxon>Chytridiomycota incertae sedis</taxon>
        <taxon>Chytridiomycetes</taxon>
        <taxon>Caulochytriales</taxon>
        <taxon>Caulochytriaceae</taxon>
        <taxon>Caulochytrium</taxon>
    </lineage>
</organism>
<dbReference type="OrthoDB" id="191364at2759"/>
<dbReference type="GO" id="GO:0009086">
    <property type="term" value="P:methionine biosynthetic process"/>
    <property type="evidence" value="ECO:0007669"/>
    <property type="project" value="TreeGrafter"/>
</dbReference>
<keyword evidence="2" id="KW-0808">Transferase</keyword>
<dbReference type="Pfam" id="PF00561">
    <property type="entry name" value="Abhydrolase_1"/>
    <property type="match status" value="1"/>
</dbReference>
<feature type="active site" evidence="3">
    <location>
        <position position="429"/>
    </location>
</feature>
<sequence length="517" mass="55001">MVASDVSRDSNLDPNRDNPLVHVVRDQHIHVLPAYTLECGATLTRVPIAYKTWGTLNERGDNVVVICHALTGSADAADWWGPLLGPGAVVDTDRFFVFCANITGSPYGSASPLTLDPATGQRYGPAFPLTTIRDDVHMHRAVLDALGARVVQFVIGGSLGGMQALEWASRFGPDYVRHVVPLATSARHSAWGISWGEAQRQSIYADPRYCDGHYALDAPPATGLAAARMTALLTYRSRASFDTRFGRRTMPALPYTALAPHHVPRSDRDAARLLHNEGHRVRLHPDGRRPPSVAAAASSPPSAATANAGPASTTLPASAPSLPAPTAVSAASSLALPLASPFAKPSATPSVYSVQSYLRYQGDKFLSRFDANCYIAITRKMDTHDVSRGYAAPAGVADDATDAGRDRVLAEVLATRLVQPALVIGIETDGLFAPEEQAVLADGMPNARLVVIPSAEGHDGFLLEFEQIGAHIGAFIDQYTPAHLQLASAEATDGPRSRKVGAVTASTFGEADDLLQW</sequence>
<dbReference type="Gene3D" id="3.40.50.1820">
    <property type="entry name" value="alpha/beta hydrolase"/>
    <property type="match status" value="1"/>
</dbReference>
<evidence type="ECO:0000259" key="5">
    <source>
        <dbReference type="Pfam" id="PF00561"/>
    </source>
</evidence>
<dbReference type="STRING" id="1555241.A0A4P9X6D3"/>
<reference evidence="7" key="1">
    <citation type="journal article" date="2018" name="Nat. Microbiol.">
        <title>Leveraging single-cell genomics to expand the fungal tree of life.</title>
        <authorList>
            <person name="Ahrendt S.R."/>
            <person name="Quandt C.A."/>
            <person name="Ciobanu D."/>
            <person name="Clum A."/>
            <person name="Salamov A."/>
            <person name="Andreopoulos B."/>
            <person name="Cheng J.F."/>
            <person name="Woyke T."/>
            <person name="Pelin A."/>
            <person name="Henrissat B."/>
            <person name="Reynolds N.K."/>
            <person name="Benny G.L."/>
            <person name="Smith M.E."/>
            <person name="James T.Y."/>
            <person name="Grigoriev I.V."/>
        </authorList>
    </citation>
    <scope>NUCLEOTIDE SEQUENCE [LARGE SCALE GENOMIC DNA]</scope>
    <source>
        <strain evidence="7">ATCC 52028</strain>
    </source>
</reference>
<dbReference type="InterPro" id="IPR000073">
    <property type="entry name" value="AB_hydrolase_1"/>
</dbReference>
<dbReference type="GO" id="GO:0009092">
    <property type="term" value="P:homoserine metabolic process"/>
    <property type="evidence" value="ECO:0007669"/>
    <property type="project" value="TreeGrafter"/>
</dbReference>
<dbReference type="GO" id="GO:0004414">
    <property type="term" value="F:homoserine O-acetyltransferase activity"/>
    <property type="evidence" value="ECO:0007669"/>
    <property type="project" value="TreeGrafter"/>
</dbReference>
<feature type="compositionally biased region" description="Basic and acidic residues" evidence="4">
    <location>
        <begin position="279"/>
        <end position="289"/>
    </location>
</feature>
<evidence type="ECO:0000313" key="6">
    <source>
        <dbReference type="EMBL" id="RKP00733.1"/>
    </source>
</evidence>
<name>A0A4P9X6D3_9FUNG</name>
<accession>A0A4P9X6D3</accession>
<dbReference type="SUPFAM" id="SSF53474">
    <property type="entry name" value="alpha/beta-Hydrolases"/>
    <property type="match status" value="1"/>
</dbReference>
<dbReference type="PANTHER" id="PTHR32268">
    <property type="entry name" value="HOMOSERINE O-ACETYLTRANSFERASE"/>
    <property type="match status" value="1"/>
</dbReference>
<feature type="active site" description="Nucleophile" evidence="3">
    <location>
        <position position="158"/>
    </location>
</feature>
<dbReference type="PIRSF" id="PIRSF000443">
    <property type="entry name" value="Homoser_Ac_trans"/>
    <property type="match status" value="1"/>
</dbReference>
<feature type="compositionally biased region" description="Low complexity" evidence="4">
    <location>
        <begin position="290"/>
        <end position="323"/>
    </location>
</feature>
<evidence type="ECO:0000256" key="4">
    <source>
        <dbReference type="SAM" id="MobiDB-lite"/>
    </source>
</evidence>
<dbReference type="Proteomes" id="UP000274922">
    <property type="component" value="Unassembled WGS sequence"/>
</dbReference>
<comment type="similarity">
    <text evidence="1">Belongs to the AB hydrolase superfamily. MetX family.</text>
</comment>
<feature type="domain" description="AB hydrolase-1" evidence="5">
    <location>
        <begin position="62"/>
        <end position="243"/>
    </location>
</feature>
<evidence type="ECO:0000256" key="3">
    <source>
        <dbReference type="PIRSR" id="PIRSR000443-1"/>
    </source>
</evidence>
<feature type="region of interest" description="Disordered" evidence="4">
    <location>
        <begin position="279"/>
        <end position="323"/>
    </location>
</feature>
<dbReference type="AlphaFoldDB" id="A0A4P9X6D3"/>
<keyword evidence="7" id="KW-1185">Reference proteome</keyword>
<dbReference type="InterPro" id="IPR008220">
    <property type="entry name" value="HAT_MetX-like"/>
</dbReference>
<protein>
    <recommendedName>
        <fullName evidence="5">AB hydrolase-1 domain-containing protein</fullName>
    </recommendedName>
</protein>